<dbReference type="GO" id="GO:0003724">
    <property type="term" value="F:RNA helicase activity"/>
    <property type="evidence" value="ECO:0007669"/>
    <property type="project" value="UniProtKB-EC"/>
</dbReference>
<reference evidence="15" key="1">
    <citation type="submission" date="2022-07" db="EMBL/GenBank/DDBJ databases">
        <title>Phylogenomic reconstructions and comparative analyses of Kickxellomycotina fungi.</title>
        <authorList>
            <person name="Reynolds N.K."/>
            <person name="Stajich J.E."/>
            <person name="Barry K."/>
            <person name="Grigoriev I.V."/>
            <person name="Crous P."/>
            <person name="Smith M.E."/>
        </authorList>
    </citation>
    <scope>NUCLEOTIDE SEQUENCE</scope>
    <source>
        <strain evidence="15">NRRL 3115</strain>
    </source>
</reference>
<evidence type="ECO:0000259" key="14">
    <source>
        <dbReference type="PROSITE" id="PS51194"/>
    </source>
</evidence>
<evidence type="ECO:0000256" key="8">
    <source>
        <dbReference type="ARBA" id="ARBA00022840"/>
    </source>
</evidence>
<feature type="domain" description="Helicase ATP-binding" evidence="13">
    <location>
        <begin position="256"/>
        <end position="440"/>
    </location>
</feature>
<dbReference type="FunFam" id="3.40.50.300:FF:000449">
    <property type="entry name" value="Probable ATP-dependent RNA helicase DDX41"/>
    <property type="match status" value="1"/>
</dbReference>
<dbReference type="FunFam" id="3.40.50.300:FF:000657">
    <property type="entry name" value="Probable ATP-dependent RNA helicase DDX41"/>
    <property type="match status" value="1"/>
</dbReference>
<dbReference type="GO" id="GO:0005634">
    <property type="term" value="C:nucleus"/>
    <property type="evidence" value="ECO:0007669"/>
    <property type="project" value="UniProtKB-ARBA"/>
</dbReference>
<dbReference type="InterPro" id="IPR001650">
    <property type="entry name" value="Helicase_C-like"/>
</dbReference>
<dbReference type="GO" id="GO:0008270">
    <property type="term" value="F:zinc ion binding"/>
    <property type="evidence" value="ECO:0007669"/>
    <property type="project" value="UniProtKB-KW"/>
</dbReference>
<comment type="caution">
    <text evidence="15">The sequence shown here is derived from an EMBL/GenBank/DDBJ whole genome shotgun (WGS) entry which is preliminary data.</text>
</comment>
<evidence type="ECO:0000256" key="2">
    <source>
        <dbReference type="ARBA" id="ARBA00022723"/>
    </source>
</evidence>
<dbReference type="InterPro" id="IPR036875">
    <property type="entry name" value="Znf_CCHC_sf"/>
</dbReference>
<keyword evidence="6 15" id="KW-0347">Helicase</keyword>
<evidence type="ECO:0000313" key="15">
    <source>
        <dbReference type="EMBL" id="KAJ2674617.1"/>
    </source>
</evidence>
<dbReference type="EMBL" id="JANBTW010000055">
    <property type="protein sequence ID" value="KAJ2674617.1"/>
    <property type="molecule type" value="Genomic_DNA"/>
</dbReference>
<comment type="similarity">
    <text evidence="10">Belongs to the DEAD box helicase family. DDX41 subfamily.</text>
</comment>
<dbReference type="PROSITE" id="PS51194">
    <property type="entry name" value="HELICASE_CTER"/>
    <property type="match status" value="1"/>
</dbReference>
<dbReference type="InterPro" id="IPR027417">
    <property type="entry name" value="P-loop_NTPase"/>
</dbReference>
<evidence type="ECO:0000313" key="16">
    <source>
        <dbReference type="Proteomes" id="UP001151518"/>
    </source>
</evidence>
<evidence type="ECO:0000256" key="9">
    <source>
        <dbReference type="ARBA" id="ARBA00022884"/>
    </source>
</evidence>
<dbReference type="PANTHER" id="PTHR47958">
    <property type="entry name" value="ATP-DEPENDENT RNA HELICASE DBP3"/>
    <property type="match status" value="1"/>
</dbReference>
<accession>A0A9W8G0P1</accession>
<dbReference type="AlphaFoldDB" id="A0A9W8G0P1"/>
<evidence type="ECO:0000256" key="12">
    <source>
        <dbReference type="SAM" id="MobiDB-lite"/>
    </source>
</evidence>
<feature type="region of interest" description="Disordered" evidence="12">
    <location>
        <begin position="1"/>
        <end position="69"/>
    </location>
</feature>
<evidence type="ECO:0000259" key="13">
    <source>
        <dbReference type="PROSITE" id="PS51192"/>
    </source>
</evidence>
<protein>
    <recommendedName>
        <fullName evidence="1">RNA helicase</fullName>
        <ecNumber evidence="1">3.6.4.13</ecNumber>
    </recommendedName>
</protein>
<dbReference type="SMART" id="SM00487">
    <property type="entry name" value="DEXDc"/>
    <property type="match status" value="1"/>
</dbReference>
<evidence type="ECO:0000256" key="6">
    <source>
        <dbReference type="ARBA" id="ARBA00022806"/>
    </source>
</evidence>
<feature type="compositionally biased region" description="Basic and acidic residues" evidence="12">
    <location>
        <begin position="91"/>
        <end position="102"/>
    </location>
</feature>
<dbReference type="SUPFAM" id="SSF52540">
    <property type="entry name" value="P-loop containing nucleoside triphosphate hydrolases"/>
    <property type="match status" value="1"/>
</dbReference>
<dbReference type="Pfam" id="PF00271">
    <property type="entry name" value="Helicase_C"/>
    <property type="match status" value="1"/>
</dbReference>
<keyword evidence="4" id="KW-0863">Zinc-finger</keyword>
<evidence type="ECO:0000256" key="10">
    <source>
        <dbReference type="ARBA" id="ARBA00023594"/>
    </source>
</evidence>
<dbReference type="GO" id="GO:0003723">
    <property type="term" value="F:RNA binding"/>
    <property type="evidence" value="ECO:0007669"/>
    <property type="project" value="UniProtKB-KW"/>
</dbReference>
<keyword evidence="5 15" id="KW-0378">Hydrolase</keyword>
<keyword evidence="7" id="KW-0862">Zinc</keyword>
<name>A0A9W8G0P1_9FUNG</name>
<dbReference type="OrthoDB" id="196131at2759"/>
<evidence type="ECO:0000256" key="7">
    <source>
        <dbReference type="ARBA" id="ARBA00022833"/>
    </source>
</evidence>
<keyword evidence="9" id="KW-0694">RNA-binding</keyword>
<feature type="compositionally biased region" description="Polar residues" evidence="12">
    <location>
        <begin position="114"/>
        <end position="125"/>
    </location>
</feature>
<dbReference type="Gene3D" id="3.40.50.300">
    <property type="entry name" value="P-loop containing nucleotide triphosphate hydrolases"/>
    <property type="match status" value="2"/>
</dbReference>
<dbReference type="GO" id="GO:0016787">
    <property type="term" value="F:hydrolase activity"/>
    <property type="evidence" value="ECO:0007669"/>
    <property type="project" value="UniProtKB-KW"/>
</dbReference>
<evidence type="ECO:0000256" key="4">
    <source>
        <dbReference type="ARBA" id="ARBA00022771"/>
    </source>
</evidence>
<gene>
    <name evidence="15" type="primary">RH35</name>
    <name evidence="15" type="ORF">GGI25_004269</name>
</gene>
<proteinExistence type="inferred from homology"/>
<feature type="region of interest" description="Disordered" evidence="12">
    <location>
        <begin position="81"/>
        <end position="125"/>
    </location>
</feature>
<dbReference type="GO" id="GO:0005524">
    <property type="term" value="F:ATP binding"/>
    <property type="evidence" value="ECO:0007669"/>
    <property type="project" value="UniProtKB-KW"/>
</dbReference>
<dbReference type="SMART" id="SM00490">
    <property type="entry name" value="HELICc"/>
    <property type="match status" value="1"/>
</dbReference>
<dbReference type="GO" id="GO:0005737">
    <property type="term" value="C:cytoplasm"/>
    <property type="evidence" value="ECO:0007669"/>
    <property type="project" value="UniProtKB-ARBA"/>
</dbReference>
<dbReference type="Proteomes" id="UP001151518">
    <property type="component" value="Unassembled WGS sequence"/>
</dbReference>
<dbReference type="InterPro" id="IPR011545">
    <property type="entry name" value="DEAD/DEAH_box_helicase_dom"/>
</dbReference>
<dbReference type="CDD" id="cd18787">
    <property type="entry name" value="SF2_C_DEAD"/>
    <property type="match status" value="1"/>
</dbReference>
<sequence length="666" mass="74654">MSGQGIDDVNSALEKYRRRRRELEQEEEEENRRSKLGLFDVDIDTEKSASIKRGSGSHESGSYVSAKQRRMEKIEGIRQRLHYDGSYGPQSEEKGSNEHASDTEALSDNEENSSDPTQLLGQQGPNANVSLVEQMAEMRKKHLLNEKTEEEKQKEQEKTLLAAIARRKQLASAAEIAKGVVYKEPMRTNWRLLPRHRSLSPEEVTARRKLWHIIVDGEDIPSPLVTFNSMRFPQPVLGYLKSKNIVQPSPIQMQGLPVVLSGRDMIGIASTGTGKTMAFSLPLVMLALEEECRMPLVQGEGPIGLIVCPSRELARQTYEGLLAIASALLEGGYPELRAILAIGGVSMQEQYHTLNKGVHMVVATPGRLQDMLARGRINLDLCKYMCMDEADRMIDVGFEEEMRTIMSYFKHQRQTVLFSATMPKKIQDFAQSSLVKPVVVNVSRAGAANMDIIQEVEYVKPEMRIVYLLECLQKTPPPVVIFAENKNDVDDMLEYLLLKGVEAVAIHGSKDQEEREYAMRSYREGKKDVLIATDIASKGLDFPEIKHVINFDLPKEIENYTHRIGRTGRAGKTGVATTFINMNSSEQVLLDLKHILIEAKQRVPPVLYTIADPTDKYRLPDGSLDTSVGCAYCGGLGHRLLDCPKLAQEQRAQQAAQRREGGANDY</sequence>
<dbReference type="EC" id="3.6.4.13" evidence="1"/>
<evidence type="ECO:0000256" key="11">
    <source>
        <dbReference type="ARBA" id="ARBA00047984"/>
    </source>
</evidence>
<dbReference type="Pfam" id="PF00270">
    <property type="entry name" value="DEAD"/>
    <property type="match status" value="1"/>
</dbReference>
<evidence type="ECO:0000256" key="3">
    <source>
        <dbReference type="ARBA" id="ARBA00022741"/>
    </source>
</evidence>
<keyword evidence="2" id="KW-0479">Metal-binding</keyword>
<keyword evidence="8" id="KW-0067">ATP-binding</keyword>
<feature type="domain" description="Helicase C-terminal" evidence="14">
    <location>
        <begin position="451"/>
        <end position="611"/>
    </location>
</feature>
<evidence type="ECO:0000256" key="1">
    <source>
        <dbReference type="ARBA" id="ARBA00012552"/>
    </source>
</evidence>
<organism evidence="15 16">
    <name type="scientific">Coemansia spiralis</name>
    <dbReference type="NCBI Taxonomy" id="417178"/>
    <lineage>
        <taxon>Eukaryota</taxon>
        <taxon>Fungi</taxon>
        <taxon>Fungi incertae sedis</taxon>
        <taxon>Zoopagomycota</taxon>
        <taxon>Kickxellomycotina</taxon>
        <taxon>Kickxellomycetes</taxon>
        <taxon>Kickxellales</taxon>
        <taxon>Kickxellaceae</taxon>
        <taxon>Coemansia</taxon>
    </lineage>
</organism>
<dbReference type="SUPFAM" id="SSF57756">
    <property type="entry name" value="Retrovirus zinc finger-like domains"/>
    <property type="match status" value="1"/>
</dbReference>
<dbReference type="InterPro" id="IPR014001">
    <property type="entry name" value="Helicase_ATP-bd"/>
</dbReference>
<comment type="catalytic activity">
    <reaction evidence="11">
        <text>ATP + H2O = ADP + phosphate + H(+)</text>
        <dbReference type="Rhea" id="RHEA:13065"/>
        <dbReference type="ChEBI" id="CHEBI:15377"/>
        <dbReference type="ChEBI" id="CHEBI:15378"/>
        <dbReference type="ChEBI" id="CHEBI:30616"/>
        <dbReference type="ChEBI" id="CHEBI:43474"/>
        <dbReference type="ChEBI" id="CHEBI:456216"/>
        <dbReference type="EC" id="3.6.4.13"/>
    </reaction>
</comment>
<dbReference type="PROSITE" id="PS51192">
    <property type="entry name" value="HELICASE_ATP_BIND_1"/>
    <property type="match status" value="1"/>
</dbReference>
<keyword evidence="3" id="KW-0547">Nucleotide-binding</keyword>
<evidence type="ECO:0000256" key="5">
    <source>
        <dbReference type="ARBA" id="ARBA00022801"/>
    </source>
</evidence>